<accession>A0A4V6NCH0</accession>
<dbReference type="RefSeq" id="WP_131904459.1">
    <property type="nucleotide sequence ID" value="NZ_BAAAFU010000008.1"/>
</dbReference>
<dbReference type="InterPro" id="IPR035959">
    <property type="entry name" value="RutC-like_sf"/>
</dbReference>
<gene>
    <name evidence="1" type="ORF">EV695_0644</name>
</gene>
<dbReference type="InterPro" id="IPR035709">
    <property type="entry name" value="YoaB-like"/>
</dbReference>
<organism evidence="1 2">
    <name type="scientific">Cocleimonas flava</name>
    <dbReference type="NCBI Taxonomy" id="634765"/>
    <lineage>
        <taxon>Bacteria</taxon>
        <taxon>Pseudomonadati</taxon>
        <taxon>Pseudomonadota</taxon>
        <taxon>Gammaproteobacteria</taxon>
        <taxon>Thiotrichales</taxon>
        <taxon>Thiotrichaceae</taxon>
        <taxon>Cocleimonas</taxon>
    </lineage>
</organism>
<name>A0A4V6NCH0_9GAMM</name>
<reference evidence="1 2" key="1">
    <citation type="submission" date="2019-03" db="EMBL/GenBank/DDBJ databases">
        <title>Genomic Encyclopedia of Type Strains, Phase IV (KMG-IV): sequencing the most valuable type-strain genomes for metagenomic binning, comparative biology and taxonomic classification.</title>
        <authorList>
            <person name="Goeker M."/>
        </authorList>
    </citation>
    <scope>NUCLEOTIDE SEQUENCE [LARGE SCALE GENOMIC DNA]</scope>
    <source>
        <strain evidence="1 2">DSM 24830</strain>
    </source>
</reference>
<dbReference type="Pfam" id="PF01042">
    <property type="entry name" value="Ribonuc_L-PSP"/>
    <property type="match status" value="1"/>
</dbReference>
<proteinExistence type="predicted"/>
<dbReference type="Gene3D" id="3.30.1330.40">
    <property type="entry name" value="RutC-like"/>
    <property type="match status" value="1"/>
</dbReference>
<protein>
    <submittedName>
        <fullName evidence="1">Enamine deaminase RidA (YjgF/YER057c/UK114 family)</fullName>
    </submittedName>
</protein>
<dbReference type="Proteomes" id="UP000294887">
    <property type="component" value="Unassembled WGS sequence"/>
</dbReference>
<evidence type="ECO:0000313" key="2">
    <source>
        <dbReference type="Proteomes" id="UP000294887"/>
    </source>
</evidence>
<evidence type="ECO:0000313" key="1">
    <source>
        <dbReference type="EMBL" id="TCJ88785.1"/>
    </source>
</evidence>
<keyword evidence="2" id="KW-1185">Reference proteome</keyword>
<dbReference type="OrthoDB" id="6899345at2"/>
<dbReference type="CDD" id="cd06150">
    <property type="entry name" value="YjgF_YER057c_UK114_like_2"/>
    <property type="match status" value="1"/>
</dbReference>
<sequence length="117" mass="12846">MSIVRKQSTDRMSKIVINNNSNIYLSGQVADDVTVGIQEQTTSCLNKIDALLAEAGSDKNHILSTTIFIKDMKDFAAMNEIWDAWVADGEKPARACVQALMAREEILVEICVTAAVK</sequence>
<dbReference type="PANTHER" id="PTHR47328:SF1">
    <property type="entry name" value="RUTC FAMILY PROTEIN YOAB"/>
    <property type="match status" value="1"/>
</dbReference>
<dbReference type="PANTHER" id="PTHR47328">
    <property type="match status" value="1"/>
</dbReference>
<dbReference type="InterPro" id="IPR006175">
    <property type="entry name" value="YjgF/YER057c/UK114"/>
</dbReference>
<comment type="caution">
    <text evidence="1">The sequence shown here is derived from an EMBL/GenBank/DDBJ whole genome shotgun (WGS) entry which is preliminary data.</text>
</comment>
<dbReference type="EMBL" id="SMFQ01000002">
    <property type="protein sequence ID" value="TCJ88785.1"/>
    <property type="molecule type" value="Genomic_DNA"/>
</dbReference>
<dbReference type="SUPFAM" id="SSF55298">
    <property type="entry name" value="YjgF-like"/>
    <property type="match status" value="1"/>
</dbReference>
<dbReference type="AlphaFoldDB" id="A0A4V6NCH0"/>